<feature type="non-terminal residue" evidence="2">
    <location>
        <position position="1"/>
    </location>
</feature>
<keyword evidence="3" id="KW-1185">Reference proteome</keyword>
<evidence type="ECO:0000256" key="1">
    <source>
        <dbReference type="SAM" id="MobiDB-lite"/>
    </source>
</evidence>
<comment type="caution">
    <text evidence="2">The sequence shown here is derived from an EMBL/GenBank/DDBJ whole genome shotgun (WGS) entry which is preliminary data.</text>
</comment>
<gene>
    <name evidence="2" type="ORF">Taro_039572</name>
</gene>
<dbReference type="AlphaFoldDB" id="A0A843WG62"/>
<reference evidence="2" key="1">
    <citation type="submission" date="2017-07" db="EMBL/GenBank/DDBJ databases">
        <title>Taro Niue Genome Assembly and Annotation.</title>
        <authorList>
            <person name="Atibalentja N."/>
            <person name="Keating K."/>
            <person name="Fields C.J."/>
        </authorList>
    </citation>
    <scope>NUCLEOTIDE SEQUENCE</scope>
    <source>
        <strain evidence="2">Niue_2</strain>
        <tissue evidence="2">Leaf</tissue>
    </source>
</reference>
<dbReference type="Proteomes" id="UP000652761">
    <property type="component" value="Unassembled WGS sequence"/>
</dbReference>
<accession>A0A843WG62</accession>
<proteinExistence type="predicted"/>
<feature type="region of interest" description="Disordered" evidence="1">
    <location>
        <begin position="66"/>
        <end position="147"/>
    </location>
</feature>
<dbReference type="EMBL" id="NMUH01003701">
    <property type="protein sequence ID" value="MQM06746.1"/>
    <property type="molecule type" value="Genomic_DNA"/>
</dbReference>
<name>A0A843WG62_COLES</name>
<evidence type="ECO:0000313" key="2">
    <source>
        <dbReference type="EMBL" id="MQM06746.1"/>
    </source>
</evidence>
<protein>
    <submittedName>
        <fullName evidence="2">Uncharacterized protein</fullName>
    </submittedName>
</protein>
<evidence type="ECO:0000313" key="3">
    <source>
        <dbReference type="Proteomes" id="UP000652761"/>
    </source>
</evidence>
<sequence length="147" mass="16236">MPESEGVRLLEGRLAEQAVEGALDRADARVRELEAERQGAGAALQARMEGLRLDLTRTEGRLLEAREREAQQEAQSRTGSAFATLDDILSLGDPSVVWGGLRPKASTATRPPLPDRRREREEEEVSSSRRQRPSEGERREAPDVPPG</sequence>
<feature type="compositionally biased region" description="Basic and acidic residues" evidence="1">
    <location>
        <begin position="132"/>
        <end position="147"/>
    </location>
</feature>
<organism evidence="2 3">
    <name type="scientific">Colocasia esculenta</name>
    <name type="common">Wild taro</name>
    <name type="synonym">Arum esculentum</name>
    <dbReference type="NCBI Taxonomy" id="4460"/>
    <lineage>
        <taxon>Eukaryota</taxon>
        <taxon>Viridiplantae</taxon>
        <taxon>Streptophyta</taxon>
        <taxon>Embryophyta</taxon>
        <taxon>Tracheophyta</taxon>
        <taxon>Spermatophyta</taxon>
        <taxon>Magnoliopsida</taxon>
        <taxon>Liliopsida</taxon>
        <taxon>Araceae</taxon>
        <taxon>Aroideae</taxon>
        <taxon>Colocasieae</taxon>
        <taxon>Colocasia</taxon>
    </lineage>
</organism>